<dbReference type="PIRSF" id="PIRSF000189">
    <property type="entry name" value="D-aa_oxidase"/>
    <property type="match status" value="1"/>
</dbReference>
<feature type="binding site" evidence="7">
    <location>
        <position position="183"/>
    </location>
    <ligand>
        <name>FAD</name>
        <dbReference type="ChEBI" id="CHEBI:57692"/>
    </ligand>
</feature>
<dbReference type="SUPFAM" id="SSF54373">
    <property type="entry name" value="FAD-linked reductases, C-terminal domain"/>
    <property type="match status" value="1"/>
</dbReference>
<dbReference type="Proteomes" id="UP000005408">
    <property type="component" value="Unassembled WGS sequence"/>
</dbReference>
<dbReference type="InterPro" id="IPR023209">
    <property type="entry name" value="DAO"/>
</dbReference>
<evidence type="ECO:0000256" key="1">
    <source>
        <dbReference type="ARBA" id="ARBA00001974"/>
    </source>
</evidence>
<comment type="subcellular location">
    <subcellularLocation>
        <location evidence="2">Peroxisome matrix</location>
    </subcellularLocation>
</comment>
<reference evidence="9" key="1">
    <citation type="submission" date="2022-08" db="UniProtKB">
        <authorList>
            <consortium name="EnsemblMetazoa"/>
        </authorList>
    </citation>
    <scope>IDENTIFICATION</scope>
    <source>
        <strain evidence="9">05x7-T-G4-1.051#20</strain>
    </source>
</reference>
<keyword evidence="4" id="KW-0285">Flavoprotein</keyword>
<sequence length="359" mass="39972">MPNIAVLGAGIIGVSTALNIQNLIPSAQVKIISEKFGQETTSWGAGGLFRPTAKFIQGVPEEKIRRWARVGWDFYSSLAVSDKAKDSGMQIVSGFILSQTKVENPLYKDSVYSFHEISRKAATELGFGHYKYVYQVTTVIAIVRDYLPYLFKRFEENGGQTEQRRIDDLNELVGQYDLVVNCTGIGSRSLFGDTSIFPVRGQLLRVKAPWIKNFIYTEDDAYLIPNGELLVVGGCRQHNNYNLNIEASDSKAILERCYKICPELKGAVIDHEWTGLRPTRVPIRIEKEILQLKKGRLVVVHNYGHGANGISMSWGTSMDAAELKKNKNQVVQYYGHGANGVSMSWGTSIDAAELVKDAL</sequence>
<organism evidence="9 10">
    <name type="scientific">Magallana gigas</name>
    <name type="common">Pacific oyster</name>
    <name type="synonym">Crassostrea gigas</name>
    <dbReference type="NCBI Taxonomy" id="29159"/>
    <lineage>
        <taxon>Eukaryota</taxon>
        <taxon>Metazoa</taxon>
        <taxon>Spiralia</taxon>
        <taxon>Lophotrochozoa</taxon>
        <taxon>Mollusca</taxon>
        <taxon>Bivalvia</taxon>
        <taxon>Autobranchia</taxon>
        <taxon>Pteriomorphia</taxon>
        <taxon>Ostreida</taxon>
        <taxon>Ostreoidea</taxon>
        <taxon>Ostreidae</taxon>
        <taxon>Magallana</taxon>
    </lineage>
</organism>
<evidence type="ECO:0000256" key="7">
    <source>
        <dbReference type="PIRSR" id="PIRSR000189-1"/>
    </source>
</evidence>
<comment type="cofactor">
    <cofactor evidence="1 7">
        <name>FAD</name>
        <dbReference type="ChEBI" id="CHEBI:57692"/>
    </cofactor>
</comment>
<evidence type="ECO:0000259" key="8">
    <source>
        <dbReference type="Pfam" id="PF01266"/>
    </source>
</evidence>
<evidence type="ECO:0000313" key="9">
    <source>
        <dbReference type="EnsemblMetazoa" id="G23164.1:cds"/>
    </source>
</evidence>
<dbReference type="InterPro" id="IPR006076">
    <property type="entry name" value="FAD-dep_OxRdtase"/>
</dbReference>
<keyword evidence="10" id="KW-1185">Reference proteome</keyword>
<dbReference type="PANTHER" id="PTHR11530:SF11">
    <property type="entry name" value="D-ASPARTATE OXIDASE"/>
    <property type="match status" value="1"/>
</dbReference>
<feature type="binding site" evidence="7">
    <location>
        <position position="222"/>
    </location>
    <ligand>
        <name>D-dopa</name>
        <dbReference type="ChEBI" id="CHEBI:149689"/>
    </ligand>
</feature>
<accession>A0A8W8KB29</accession>
<dbReference type="GO" id="GO:0003884">
    <property type="term" value="F:D-amino-acid oxidase activity"/>
    <property type="evidence" value="ECO:0007669"/>
    <property type="project" value="InterPro"/>
</dbReference>
<feature type="domain" description="FAD dependent oxidoreductase" evidence="8">
    <location>
        <begin position="4"/>
        <end position="323"/>
    </location>
</feature>
<evidence type="ECO:0000256" key="6">
    <source>
        <dbReference type="ARBA" id="ARBA00023002"/>
    </source>
</evidence>
<dbReference type="AlphaFoldDB" id="A0A8W8KB29"/>
<dbReference type="Gene3D" id="3.30.9.10">
    <property type="entry name" value="D-Amino Acid Oxidase, subunit A, domain 2"/>
    <property type="match status" value="1"/>
</dbReference>
<feature type="binding site" evidence="7">
    <location>
        <position position="277"/>
    </location>
    <ligand>
        <name>D-dopa</name>
        <dbReference type="ChEBI" id="CHEBI:149689"/>
    </ligand>
</feature>
<dbReference type="GO" id="GO:0071949">
    <property type="term" value="F:FAD binding"/>
    <property type="evidence" value="ECO:0007669"/>
    <property type="project" value="InterPro"/>
</dbReference>
<feature type="binding site" evidence="7">
    <location>
        <begin position="41"/>
        <end position="42"/>
    </location>
    <ligand>
        <name>FAD</name>
        <dbReference type="ChEBI" id="CHEBI:57692"/>
    </ligand>
</feature>
<dbReference type="EnsemblMetazoa" id="G23164.1">
    <property type="protein sequence ID" value="G23164.1:cds"/>
    <property type="gene ID" value="G23164"/>
</dbReference>
<evidence type="ECO:0000256" key="3">
    <source>
        <dbReference type="ARBA" id="ARBA00006730"/>
    </source>
</evidence>
<evidence type="ECO:0000256" key="4">
    <source>
        <dbReference type="ARBA" id="ARBA00022630"/>
    </source>
</evidence>
<comment type="similarity">
    <text evidence="3">Belongs to the DAMOX/DASOX family.</text>
</comment>
<dbReference type="Gene3D" id="3.40.50.720">
    <property type="entry name" value="NAD(P)-binding Rossmann-like Domain"/>
    <property type="match status" value="2"/>
</dbReference>
<dbReference type="PANTHER" id="PTHR11530">
    <property type="entry name" value="D-AMINO ACID OXIDASE"/>
    <property type="match status" value="1"/>
</dbReference>
<dbReference type="GO" id="GO:0019478">
    <property type="term" value="P:D-amino acid catabolic process"/>
    <property type="evidence" value="ECO:0007669"/>
    <property type="project" value="TreeGrafter"/>
</dbReference>
<keyword evidence="5 7" id="KW-0274">FAD</keyword>
<dbReference type="GO" id="GO:0005782">
    <property type="term" value="C:peroxisomal matrix"/>
    <property type="evidence" value="ECO:0007669"/>
    <property type="project" value="UniProtKB-SubCell"/>
</dbReference>
<dbReference type="Pfam" id="PF01266">
    <property type="entry name" value="DAO"/>
    <property type="match status" value="1"/>
</dbReference>
<proteinExistence type="inferred from homology"/>
<evidence type="ECO:0000313" key="10">
    <source>
        <dbReference type="Proteomes" id="UP000005408"/>
    </source>
</evidence>
<name>A0A8W8KB29_MAGGI</name>
<protein>
    <recommendedName>
        <fullName evidence="8">FAD dependent oxidoreductase domain-containing protein</fullName>
    </recommendedName>
</protein>
<keyword evidence="6" id="KW-0560">Oxidoreductase</keyword>
<evidence type="ECO:0000256" key="2">
    <source>
        <dbReference type="ARBA" id="ARBA00004253"/>
    </source>
</evidence>
<evidence type="ECO:0000256" key="5">
    <source>
        <dbReference type="ARBA" id="ARBA00022827"/>
    </source>
</evidence>
<dbReference type="SUPFAM" id="SSF51971">
    <property type="entry name" value="Nucleotide-binding domain"/>
    <property type="match status" value="1"/>
</dbReference>